<dbReference type="OrthoDB" id="3034721at2"/>
<dbReference type="Pfam" id="PF20327">
    <property type="entry name" value="DUF6622"/>
    <property type="match status" value="1"/>
</dbReference>
<organism evidence="2 3">
    <name type="scientific">Paraburkholderia eburnea</name>
    <dbReference type="NCBI Taxonomy" id="1189126"/>
    <lineage>
        <taxon>Bacteria</taxon>
        <taxon>Pseudomonadati</taxon>
        <taxon>Pseudomonadota</taxon>
        <taxon>Betaproteobacteria</taxon>
        <taxon>Burkholderiales</taxon>
        <taxon>Burkholderiaceae</taxon>
        <taxon>Paraburkholderia</taxon>
    </lineage>
</organism>
<keyword evidence="1" id="KW-0812">Transmembrane</keyword>
<reference evidence="2 3" key="1">
    <citation type="submission" date="2018-01" db="EMBL/GenBank/DDBJ databases">
        <title>Genomic Encyclopedia of Type Strains, Phase III (KMG-III): the genomes of soil and plant-associated and newly described type strains.</title>
        <authorList>
            <person name="Whitman W."/>
        </authorList>
    </citation>
    <scope>NUCLEOTIDE SEQUENCE [LARGE SCALE GENOMIC DNA]</scope>
    <source>
        <strain evidence="2 3">JCM 18070</strain>
    </source>
</reference>
<keyword evidence="3" id="KW-1185">Reference proteome</keyword>
<dbReference type="InterPro" id="IPR046730">
    <property type="entry name" value="DUF6622"/>
</dbReference>
<proteinExistence type="predicted"/>
<evidence type="ECO:0008006" key="4">
    <source>
        <dbReference type="Google" id="ProtNLM"/>
    </source>
</evidence>
<feature type="transmembrane region" description="Helical" evidence="1">
    <location>
        <begin position="64"/>
        <end position="84"/>
    </location>
</feature>
<evidence type="ECO:0000313" key="2">
    <source>
        <dbReference type="EMBL" id="POR45588.1"/>
    </source>
</evidence>
<dbReference type="Proteomes" id="UP000237381">
    <property type="component" value="Unassembled WGS sequence"/>
</dbReference>
<evidence type="ECO:0000256" key="1">
    <source>
        <dbReference type="SAM" id="Phobius"/>
    </source>
</evidence>
<sequence length="171" mass="18501">MYANLIQHTPHWVWGALIALIVLGVRQSVPSRRSLRSATSLPLVMTVFSLYSVASDFAHQPLALAAWALGAGAVFCVMTTQDTWRGVRWSAAQQCLIVPGSWLPLALYLGLFCAKFAIGATLAMHPASVDNVNFACLTGLAYGAFSGVFLSRGYAMWRIARDVLAQDAALR</sequence>
<accession>A0A2S4LT40</accession>
<name>A0A2S4LT40_9BURK</name>
<comment type="caution">
    <text evidence="2">The sequence shown here is derived from an EMBL/GenBank/DDBJ whole genome shotgun (WGS) entry which is preliminary data.</text>
</comment>
<feature type="transmembrane region" description="Helical" evidence="1">
    <location>
        <begin position="132"/>
        <end position="151"/>
    </location>
</feature>
<keyword evidence="1" id="KW-0472">Membrane</keyword>
<protein>
    <recommendedName>
        <fullName evidence="4">DUF1453 domain-containing protein</fullName>
    </recommendedName>
</protein>
<feature type="transmembrane region" description="Helical" evidence="1">
    <location>
        <begin position="105"/>
        <end position="126"/>
    </location>
</feature>
<dbReference type="RefSeq" id="WP_103707693.1">
    <property type="nucleotide sequence ID" value="NZ_PQGA01000031.1"/>
</dbReference>
<dbReference type="AlphaFoldDB" id="A0A2S4LT40"/>
<dbReference type="EMBL" id="PQGA01000031">
    <property type="protein sequence ID" value="POR45588.1"/>
    <property type="molecule type" value="Genomic_DNA"/>
</dbReference>
<gene>
    <name evidence="2" type="ORF">B0G62_1314</name>
</gene>
<keyword evidence="1" id="KW-1133">Transmembrane helix</keyword>
<feature type="transmembrane region" description="Helical" evidence="1">
    <location>
        <begin position="12"/>
        <end position="29"/>
    </location>
</feature>
<evidence type="ECO:0000313" key="3">
    <source>
        <dbReference type="Proteomes" id="UP000237381"/>
    </source>
</evidence>